<evidence type="ECO:0000256" key="3">
    <source>
        <dbReference type="ARBA" id="ARBA00009232"/>
    </source>
</evidence>
<name>A0AAJ6YHG5_9HYME</name>
<keyword evidence="14" id="KW-1185">Reference proteome</keyword>
<evidence type="ECO:0000256" key="9">
    <source>
        <dbReference type="ARBA" id="ARBA00066187"/>
    </source>
</evidence>
<sequence>MKEGNNKSTQKLNLKSLLSPQKKITYKLIAESDVKKSKGIVDLKLIKADLQQLKDPPITPWERKICANRLPFSFYNVPCTILAKNILGKILVRKLDNGIILKGKIVETESYLGIADKASHTYQGKVTPRNIPMYMLPGTIYVYITYGMYHCFNISSQEKGSAVLIRSLEPLEGIAQMRENRNDKVHSKSPKKLLKELKIHDLCNGPSKMCISMQIEKKHSKYSMCDWNGLWIEDNVIQEEMKIVECPRIGIKSAGDEWAHKPLRYYVYGHKCVSKRDKIIEAALF</sequence>
<dbReference type="InterPro" id="IPR011034">
    <property type="entry name" value="Formyl_transferase-like_C_sf"/>
</dbReference>
<keyword evidence="5" id="KW-0227">DNA damage</keyword>
<organism evidence="14 15">
    <name type="scientific">Ceratosolen solmsi marchali</name>
    <dbReference type="NCBI Taxonomy" id="326594"/>
    <lineage>
        <taxon>Eukaryota</taxon>
        <taxon>Metazoa</taxon>
        <taxon>Ecdysozoa</taxon>
        <taxon>Arthropoda</taxon>
        <taxon>Hexapoda</taxon>
        <taxon>Insecta</taxon>
        <taxon>Pterygota</taxon>
        <taxon>Neoptera</taxon>
        <taxon>Endopterygota</taxon>
        <taxon>Hymenoptera</taxon>
        <taxon>Apocrita</taxon>
        <taxon>Proctotrupomorpha</taxon>
        <taxon>Chalcidoidea</taxon>
        <taxon>Agaonidae</taxon>
        <taxon>Agaoninae</taxon>
        <taxon>Ceratosolen</taxon>
    </lineage>
</organism>
<dbReference type="AlphaFoldDB" id="A0AAJ6YHG5"/>
<dbReference type="PANTHER" id="PTHR10429">
    <property type="entry name" value="DNA-3-METHYLADENINE GLYCOSYLASE"/>
    <property type="match status" value="1"/>
</dbReference>
<dbReference type="GO" id="GO:0003677">
    <property type="term" value="F:DNA binding"/>
    <property type="evidence" value="ECO:0007669"/>
    <property type="project" value="InterPro"/>
</dbReference>
<comment type="function">
    <text evidence="2">Hydrolysis of the deoxyribose N-glycosidic bond to excise 3-methyladenine, and 7-methylguanine from the damaged DNA polymer formed by alkylation lesions.</text>
</comment>
<dbReference type="NCBIfam" id="TIGR00567">
    <property type="entry name" value="3mg"/>
    <property type="match status" value="1"/>
</dbReference>
<evidence type="ECO:0000256" key="6">
    <source>
        <dbReference type="ARBA" id="ARBA00022801"/>
    </source>
</evidence>
<evidence type="ECO:0000256" key="2">
    <source>
        <dbReference type="ARBA" id="ARBA00002421"/>
    </source>
</evidence>
<dbReference type="CDD" id="cd00540">
    <property type="entry name" value="AAG"/>
    <property type="match status" value="1"/>
</dbReference>
<dbReference type="InterPro" id="IPR003180">
    <property type="entry name" value="MPG"/>
</dbReference>
<evidence type="ECO:0000313" key="14">
    <source>
        <dbReference type="Proteomes" id="UP000695007"/>
    </source>
</evidence>
<gene>
    <name evidence="15" type="primary">LOC105362402</name>
</gene>
<dbReference type="Gene3D" id="3.10.300.10">
    <property type="entry name" value="Methylpurine-DNA glycosylase (MPG)"/>
    <property type="match status" value="1"/>
</dbReference>
<dbReference type="Proteomes" id="UP000695007">
    <property type="component" value="Unplaced"/>
</dbReference>
<dbReference type="GeneID" id="105362402"/>
<dbReference type="FunFam" id="3.10.300.10:FF:000001">
    <property type="entry name" value="Putative 3-methyladenine DNA glycosylase"/>
    <property type="match status" value="1"/>
</dbReference>
<dbReference type="KEGG" id="csol:105362402"/>
<dbReference type="RefSeq" id="XP_011498146.1">
    <property type="nucleotide sequence ID" value="XM_011499844.1"/>
</dbReference>
<accession>A0AAJ6YHG5</accession>
<comment type="subunit">
    <text evidence="9">Binds MBD1. Binds SSBP1.</text>
</comment>
<evidence type="ECO:0000256" key="11">
    <source>
        <dbReference type="ARBA" id="ARBA00076879"/>
    </source>
</evidence>
<dbReference type="InterPro" id="IPR036995">
    <property type="entry name" value="MPG_sf"/>
</dbReference>
<keyword evidence="6" id="KW-0378">Hydrolase</keyword>
<evidence type="ECO:0000256" key="4">
    <source>
        <dbReference type="ARBA" id="ARBA00012000"/>
    </source>
</evidence>
<dbReference type="HAMAP" id="MF_00527">
    <property type="entry name" value="3MGH"/>
    <property type="match status" value="1"/>
</dbReference>
<reference evidence="15" key="1">
    <citation type="submission" date="2025-08" db="UniProtKB">
        <authorList>
            <consortium name="RefSeq"/>
        </authorList>
    </citation>
    <scope>IDENTIFICATION</scope>
</reference>
<evidence type="ECO:0000256" key="8">
    <source>
        <dbReference type="ARBA" id="ARBA00033426"/>
    </source>
</evidence>
<protein>
    <recommendedName>
        <fullName evidence="10">DNA-3-methyladenine glycosylase</fullName>
        <ecNumber evidence="4">3.2.2.21</ecNumber>
    </recommendedName>
    <alternativeName>
        <fullName evidence="11">3-alkyladenine DNA glycosylase</fullName>
    </alternativeName>
    <alternativeName>
        <fullName evidence="8">3-methyladenine DNA glycosidase</fullName>
    </alternativeName>
    <alternativeName>
        <fullName evidence="13">ADPG</fullName>
    </alternativeName>
    <alternativeName>
        <fullName evidence="12">N-methylpurine-DNA glycosylase</fullName>
    </alternativeName>
</protein>
<evidence type="ECO:0000256" key="13">
    <source>
        <dbReference type="ARBA" id="ARBA00082988"/>
    </source>
</evidence>
<dbReference type="EC" id="3.2.2.21" evidence="4"/>
<evidence type="ECO:0000313" key="15">
    <source>
        <dbReference type="RefSeq" id="XP_011498146.1"/>
    </source>
</evidence>
<dbReference type="GO" id="GO:0003905">
    <property type="term" value="F:alkylbase DNA N-glycosylase activity"/>
    <property type="evidence" value="ECO:0007669"/>
    <property type="project" value="UniProtKB-EC"/>
</dbReference>
<comment type="similarity">
    <text evidence="3">Belongs to the DNA glycosylase MPG family.</text>
</comment>
<dbReference type="Pfam" id="PF02245">
    <property type="entry name" value="Pur_DNA_glyco"/>
    <property type="match status" value="1"/>
</dbReference>
<evidence type="ECO:0000256" key="1">
    <source>
        <dbReference type="ARBA" id="ARBA00000086"/>
    </source>
</evidence>
<comment type="catalytic activity">
    <reaction evidence="1">
        <text>Hydrolysis of alkylated DNA, releasing 3-methyladenine, 3-methylguanine, 7-methylguanine and 7-methyladenine.</text>
        <dbReference type="EC" id="3.2.2.21"/>
    </reaction>
</comment>
<dbReference type="GO" id="GO:0006284">
    <property type="term" value="P:base-excision repair"/>
    <property type="evidence" value="ECO:0007669"/>
    <property type="project" value="InterPro"/>
</dbReference>
<evidence type="ECO:0000256" key="12">
    <source>
        <dbReference type="ARBA" id="ARBA00078171"/>
    </source>
</evidence>
<dbReference type="PANTHER" id="PTHR10429:SF0">
    <property type="entry name" value="DNA-3-METHYLADENINE GLYCOSYLASE"/>
    <property type="match status" value="1"/>
</dbReference>
<evidence type="ECO:0000256" key="10">
    <source>
        <dbReference type="ARBA" id="ARBA00068926"/>
    </source>
</evidence>
<evidence type="ECO:0000256" key="5">
    <source>
        <dbReference type="ARBA" id="ARBA00022763"/>
    </source>
</evidence>
<dbReference type="SUPFAM" id="SSF50486">
    <property type="entry name" value="FMT C-terminal domain-like"/>
    <property type="match status" value="1"/>
</dbReference>
<keyword evidence="7" id="KW-0234">DNA repair</keyword>
<proteinExistence type="inferred from homology"/>
<evidence type="ECO:0000256" key="7">
    <source>
        <dbReference type="ARBA" id="ARBA00023204"/>
    </source>
</evidence>